<sequence length="59" mass="6526">MQNAPTPPITDPADRNAWKSGFTPQAENWNGRLAMIGFVAALLTELFTNQGVLHFWGLL</sequence>
<name>A0A951PLU2_9CYAN</name>
<feature type="region of interest" description="Disordered" evidence="1">
    <location>
        <begin position="1"/>
        <end position="21"/>
    </location>
</feature>
<proteinExistence type="predicted"/>
<protein>
    <submittedName>
        <fullName evidence="2">High light inducible protein</fullName>
    </submittedName>
</protein>
<evidence type="ECO:0000256" key="1">
    <source>
        <dbReference type="SAM" id="MobiDB-lite"/>
    </source>
</evidence>
<dbReference type="SUPFAM" id="SSF103511">
    <property type="entry name" value="Chlorophyll a-b binding protein"/>
    <property type="match status" value="1"/>
</dbReference>
<gene>
    <name evidence="2" type="ORF">KME25_13015</name>
</gene>
<evidence type="ECO:0000313" key="3">
    <source>
        <dbReference type="Proteomes" id="UP000753908"/>
    </source>
</evidence>
<organism evidence="2 3">
    <name type="scientific">Symplocastrum torsivum CPER-KK1</name>
    <dbReference type="NCBI Taxonomy" id="450513"/>
    <lineage>
        <taxon>Bacteria</taxon>
        <taxon>Bacillati</taxon>
        <taxon>Cyanobacteriota</taxon>
        <taxon>Cyanophyceae</taxon>
        <taxon>Oscillatoriophycideae</taxon>
        <taxon>Oscillatoriales</taxon>
        <taxon>Microcoleaceae</taxon>
        <taxon>Symplocastrum</taxon>
    </lineage>
</organism>
<dbReference type="EMBL" id="JAHHIF010000014">
    <property type="protein sequence ID" value="MBW4545349.1"/>
    <property type="molecule type" value="Genomic_DNA"/>
</dbReference>
<reference evidence="2" key="1">
    <citation type="submission" date="2021-05" db="EMBL/GenBank/DDBJ databases">
        <authorList>
            <person name="Pietrasiak N."/>
            <person name="Ward R."/>
            <person name="Stajich J.E."/>
            <person name="Kurbessoian T."/>
        </authorList>
    </citation>
    <scope>NUCLEOTIDE SEQUENCE</scope>
    <source>
        <strain evidence="2">CPER-KK1</strain>
    </source>
</reference>
<reference evidence="2" key="2">
    <citation type="journal article" date="2022" name="Microbiol. Resour. Announc.">
        <title>Metagenome Sequencing to Explore Phylogenomics of Terrestrial Cyanobacteria.</title>
        <authorList>
            <person name="Ward R.D."/>
            <person name="Stajich J.E."/>
            <person name="Johansen J.R."/>
            <person name="Huntemann M."/>
            <person name="Clum A."/>
            <person name="Foster B."/>
            <person name="Foster B."/>
            <person name="Roux S."/>
            <person name="Palaniappan K."/>
            <person name="Varghese N."/>
            <person name="Mukherjee S."/>
            <person name="Reddy T.B.K."/>
            <person name="Daum C."/>
            <person name="Copeland A."/>
            <person name="Chen I.A."/>
            <person name="Ivanova N.N."/>
            <person name="Kyrpides N.C."/>
            <person name="Shapiro N."/>
            <person name="Eloe-Fadrosh E.A."/>
            <person name="Pietrasiak N."/>
        </authorList>
    </citation>
    <scope>NUCLEOTIDE SEQUENCE</scope>
    <source>
        <strain evidence="2">CPER-KK1</strain>
    </source>
</reference>
<comment type="caution">
    <text evidence="2">The sequence shown here is derived from an EMBL/GenBank/DDBJ whole genome shotgun (WGS) entry which is preliminary data.</text>
</comment>
<accession>A0A951PLU2</accession>
<dbReference type="AlphaFoldDB" id="A0A951PLU2"/>
<evidence type="ECO:0000313" key="2">
    <source>
        <dbReference type="EMBL" id="MBW4545349.1"/>
    </source>
</evidence>
<feature type="compositionally biased region" description="Pro residues" evidence="1">
    <location>
        <begin position="1"/>
        <end position="10"/>
    </location>
</feature>
<dbReference type="Gene3D" id="1.10.3460.10">
    <property type="entry name" value="Chlorophyll a/b binding protein domain"/>
    <property type="match status" value="1"/>
</dbReference>
<dbReference type="Proteomes" id="UP000753908">
    <property type="component" value="Unassembled WGS sequence"/>
</dbReference>